<dbReference type="InterPro" id="IPR036942">
    <property type="entry name" value="Beta-barrel_TonB_sf"/>
</dbReference>
<dbReference type="InterPro" id="IPR000531">
    <property type="entry name" value="Beta-barrel_TonB"/>
</dbReference>
<keyword evidence="7" id="KW-0406">Ion transport</keyword>
<dbReference type="PROSITE" id="PS52016">
    <property type="entry name" value="TONB_DEPENDENT_REC_3"/>
    <property type="match status" value="1"/>
</dbReference>
<dbReference type="OrthoDB" id="127311at2"/>
<dbReference type="PANTHER" id="PTHR32552:SF81">
    <property type="entry name" value="TONB-DEPENDENT OUTER MEMBRANE RECEPTOR"/>
    <property type="match status" value="1"/>
</dbReference>
<dbReference type="InterPro" id="IPR012910">
    <property type="entry name" value="Plug_dom"/>
</dbReference>
<dbReference type="GO" id="GO:0009279">
    <property type="term" value="C:cell outer membrane"/>
    <property type="evidence" value="ECO:0007669"/>
    <property type="project" value="UniProtKB-SubCell"/>
</dbReference>
<feature type="domain" description="TonB-dependent receptor-like beta-barrel" evidence="13">
    <location>
        <begin position="254"/>
        <end position="735"/>
    </location>
</feature>
<dbReference type="InterPro" id="IPR039426">
    <property type="entry name" value="TonB-dep_rcpt-like"/>
</dbReference>
<dbReference type="RefSeq" id="WP_092364326.1">
    <property type="nucleotide sequence ID" value="NZ_FNBM01000001.1"/>
</dbReference>
<keyword evidence="10 11" id="KW-0998">Cell outer membrane</keyword>
<dbReference type="Pfam" id="PF00593">
    <property type="entry name" value="TonB_dep_Rec_b-barrel"/>
    <property type="match status" value="1"/>
</dbReference>
<dbReference type="Gene3D" id="2.40.170.20">
    <property type="entry name" value="TonB-dependent receptor, beta-barrel domain"/>
    <property type="match status" value="1"/>
</dbReference>
<keyword evidence="8 12" id="KW-0798">TonB box</keyword>
<sequence>MLLAAWVPAFAPGQVMAEQSAPERVLQLDEVRVTARHRNEQAEDVPIALNVLDGSRLDDEALHRLEDIQQAVPSLLVSVPNARFASYGIRGLGSSAYNDGLEGSVGIFLDGVYLGRGGMAASELADIERVEVLRGPQGTLFGKNTTAGAVNMFSRAPTFEPEGSAELTYGQQGLRQYRGSFSGALVDEVLAGRFTAYDSSRDGQIENLHDGRDLGNQQRQGFRGQLLWTPNERFSARLIGEYAWQHEHSNVFLPSHYSQQTLARAAYVGYRPLPADPYAREVQHDQRNVTQTRQNGLTLQLDHQLDNGMTLTSISGYRDWHYQADLDADGGALDVAEVGARLDQHQFSQELRLSDSYGETLDYVVGLYYLRQHFNRRIGVGFGEDAASFFLGDRPELQALGITPAMIPASLLSGTRQAFDGEQLSESRAVFGQFTWHATPRLAITPGLRYTQERKRGWLSRDVSGLAPLGNDLVSLIGGAQLRETTLGGAYYRRDGIEEGNLSGQLAVSYRVSDDLLGYASWSRGYKAGGINLEVIQPGAQPTFDAERATAYEVGLKHTLWNERASIDLTLYQTDVDDYQALSNSAPVDEFAPPIRNNLINVGKVRLRGIELEGALRASERLDLRLGVALSDARYREFANAPCSPGVQRVSCDRGGERLFNAPRWSASAGVDYRYPLSAGWQAYSGLDYSFRSGYQGTLEGGPGSELPARSLTNTRLGLRQGDGRWEAELWVRNLFDKEYLTAVYAQLGAGDYGVLVGDSRSAGMTLRARW</sequence>
<evidence type="ECO:0000256" key="10">
    <source>
        <dbReference type="ARBA" id="ARBA00023237"/>
    </source>
</evidence>
<feature type="domain" description="TonB-dependent receptor plug" evidence="14">
    <location>
        <begin position="42"/>
        <end position="149"/>
    </location>
</feature>
<evidence type="ECO:0000256" key="11">
    <source>
        <dbReference type="PROSITE-ProRule" id="PRU01360"/>
    </source>
</evidence>
<dbReference type="GO" id="GO:0006826">
    <property type="term" value="P:iron ion transport"/>
    <property type="evidence" value="ECO:0007669"/>
    <property type="project" value="UniProtKB-KW"/>
</dbReference>
<evidence type="ECO:0000256" key="7">
    <source>
        <dbReference type="ARBA" id="ARBA00023065"/>
    </source>
</evidence>
<proteinExistence type="inferred from homology"/>
<evidence type="ECO:0000256" key="12">
    <source>
        <dbReference type="RuleBase" id="RU003357"/>
    </source>
</evidence>
<evidence type="ECO:0000256" key="5">
    <source>
        <dbReference type="ARBA" id="ARBA00022692"/>
    </source>
</evidence>
<evidence type="ECO:0000313" key="15">
    <source>
        <dbReference type="EMBL" id="SDE96921.1"/>
    </source>
</evidence>
<evidence type="ECO:0000256" key="3">
    <source>
        <dbReference type="ARBA" id="ARBA00022452"/>
    </source>
</evidence>
<dbReference type="Proteomes" id="UP000243378">
    <property type="component" value="Unassembled WGS sequence"/>
</dbReference>
<evidence type="ECO:0000259" key="14">
    <source>
        <dbReference type="Pfam" id="PF07715"/>
    </source>
</evidence>
<evidence type="ECO:0000256" key="4">
    <source>
        <dbReference type="ARBA" id="ARBA00022496"/>
    </source>
</evidence>
<comment type="subcellular location">
    <subcellularLocation>
        <location evidence="1 11">Cell outer membrane</location>
        <topology evidence="1 11">Multi-pass membrane protein</topology>
    </subcellularLocation>
</comment>
<evidence type="ECO:0000256" key="8">
    <source>
        <dbReference type="ARBA" id="ARBA00023077"/>
    </source>
</evidence>
<protein>
    <submittedName>
        <fullName evidence="15">Iron complex outermembrane recepter protein</fullName>
    </submittedName>
</protein>
<evidence type="ECO:0000256" key="6">
    <source>
        <dbReference type="ARBA" id="ARBA00023004"/>
    </source>
</evidence>
<dbReference type="CDD" id="cd01347">
    <property type="entry name" value="ligand_gated_channel"/>
    <property type="match status" value="1"/>
</dbReference>
<evidence type="ECO:0000313" key="16">
    <source>
        <dbReference type="Proteomes" id="UP000243378"/>
    </source>
</evidence>
<comment type="similarity">
    <text evidence="11 12">Belongs to the TonB-dependent receptor family.</text>
</comment>
<dbReference type="EMBL" id="FNBM01000001">
    <property type="protein sequence ID" value="SDE96921.1"/>
    <property type="molecule type" value="Genomic_DNA"/>
</dbReference>
<dbReference type="Pfam" id="PF07715">
    <property type="entry name" value="Plug"/>
    <property type="match status" value="1"/>
</dbReference>
<evidence type="ECO:0000256" key="9">
    <source>
        <dbReference type="ARBA" id="ARBA00023136"/>
    </source>
</evidence>
<keyword evidence="3 11" id="KW-1134">Transmembrane beta strand</keyword>
<evidence type="ECO:0000256" key="2">
    <source>
        <dbReference type="ARBA" id="ARBA00022448"/>
    </source>
</evidence>
<gene>
    <name evidence="15" type="ORF">SAMN05216381_0548</name>
</gene>
<dbReference type="PANTHER" id="PTHR32552">
    <property type="entry name" value="FERRICHROME IRON RECEPTOR-RELATED"/>
    <property type="match status" value="1"/>
</dbReference>
<keyword evidence="4" id="KW-0410">Iron transport</keyword>
<evidence type="ECO:0000259" key="13">
    <source>
        <dbReference type="Pfam" id="PF00593"/>
    </source>
</evidence>
<dbReference type="SUPFAM" id="SSF56935">
    <property type="entry name" value="Porins"/>
    <property type="match status" value="1"/>
</dbReference>
<dbReference type="STRING" id="640205.SAMN05216381_0548"/>
<evidence type="ECO:0000256" key="1">
    <source>
        <dbReference type="ARBA" id="ARBA00004571"/>
    </source>
</evidence>
<dbReference type="AlphaFoldDB" id="A0A1G7H977"/>
<name>A0A1G7H977_9GAMM</name>
<keyword evidence="2 11" id="KW-0813">Transport</keyword>
<keyword evidence="5 11" id="KW-0812">Transmembrane</keyword>
<keyword evidence="6" id="KW-0408">Iron</keyword>
<organism evidence="15 16">
    <name type="scientific">Phytopseudomonas seleniipraecipitans</name>
    <dbReference type="NCBI Taxonomy" id="640205"/>
    <lineage>
        <taxon>Bacteria</taxon>
        <taxon>Pseudomonadati</taxon>
        <taxon>Pseudomonadota</taxon>
        <taxon>Gammaproteobacteria</taxon>
        <taxon>Pseudomonadales</taxon>
        <taxon>Pseudomonadaceae</taxon>
        <taxon>Phytopseudomonas</taxon>
    </lineage>
</organism>
<reference evidence="15 16" key="1">
    <citation type="submission" date="2016-10" db="EMBL/GenBank/DDBJ databases">
        <authorList>
            <person name="de Groot N.N."/>
        </authorList>
    </citation>
    <scope>NUCLEOTIDE SEQUENCE [LARGE SCALE GENOMIC DNA]</scope>
    <source>
        <strain evidence="15 16">LMG 25475</strain>
    </source>
</reference>
<keyword evidence="9 11" id="KW-0472">Membrane</keyword>
<accession>A0A1G7H977</accession>